<dbReference type="CDD" id="cd16468">
    <property type="entry name" value="RING-H2_RNF11"/>
    <property type="match status" value="1"/>
</dbReference>
<dbReference type="PANTHER" id="PTHR46359">
    <property type="entry name" value="GEO07743P1"/>
    <property type="match status" value="1"/>
</dbReference>
<keyword evidence="2 4" id="KW-0863">Zinc-finger</keyword>
<reference evidence="6 7" key="1">
    <citation type="journal article" date="2007" name="Nature">
        <title>Evolution of genes and genomes on the Drosophila phylogeny.</title>
        <authorList>
            <consortium name="Drosophila 12 Genomes Consortium"/>
            <person name="Clark A.G."/>
            <person name="Eisen M.B."/>
            <person name="Smith D.R."/>
            <person name="Bergman C.M."/>
            <person name="Oliver B."/>
            <person name="Markow T.A."/>
            <person name="Kaufman T.C."/>
            <person name="Kellis M."/>
            <person name="Gelbart W."/>
            <person name="Iyer V.N."/>
            <person name="Pollard D.A."/>
            <person name="Sackton T.B."/>
            <person name="Larracuente A.M."/>
            <person name="Singh N.D."/>
            <person name="Abad J.P."/>
            <person name="Abt D.N."/>
            <person name="Adryan B."/>
            <person name="Aguade M."/>
            <person name="Akashi H."/>
            <person name="Anderson W.W."/>
            <person name="Aquadro C.F."/>
            <person name="Ardell D.H."/>
            <person name="Arguello R."/>
            <person name="Artieri C.G."/>
            <person name="Barbash D.A."/>
            <person name="Barker D."/>
            <person name="Barsanti P."/>
            <person name="Batterham P."/>
            <person name="Batzoglou S."/>
            <person name="Begun D."/>
            <person name="Bhutkar A."/>
            <person name="Blanco E."/>
            <person name="Bosak S.A."/>
            <person name="Bradley R.K."/>
            <person name="Brand A.D."/>
            <person name="Brent M.R."/>
            <person name="Brooks A.N."/>
            <person name="Brown R.H."/>
            <person name="Butlin R.K."/>
            <person name="Caggese C."/>
            <person name="Calvi B.R."/>
            <person name="Bernardo de Carvalho A."/>
            <person name="Caspi A."/>
            <person name="Castrezana S."/>
            <person name="Celniker S.E."/>
            <person name="Chang J.L."/>
            <person name="Chapple C."/>
            <person name="Chatterji S."/>
            <person name="Chinwalla A."/>
            <person name="Civetta A."/>
            <person name="Clifton S.W."/>
            <person name="Comeron J.M."/>
            <person name="Costello J.C."/>
            <person name="Coyne J.A."/>
            <person name="Daub J."/>
            <person name="David R.G."/>
            <person name="Delcher A.L."/>
            <person name="Delehaunty K."/>
            <person name="Do C.B."/>
            <person name="Ebling H."/>
            <person name="Edwards K."/>
            <person name="Eickbush T."/>
            <person name="Evans J.D."/>
            <person name="Filipski A."/>
            <person name="Findeiss S."/>
            <person name="Freyhult E."/>
            <person name="Fulton L."/>
            <person name="Fulton R."/>
            <person name="Garcia A.C."/>
            <person name="Gardiner A."/>
            <person name="Garfield D.A."/>
            <person name="Garvin B.E."/>
            <person name="Gibson G."/>
            <person name="Gilbert D."/>
            <person name="Gnerre S."/>
            <person name="Godfrey J."/>
            <person name="Good R."/>
            <person name="Gotea V."/>
            <person name="Gravely B."/>
            <person name="Greenberg A.J."/>
            <person name="Griffiths-Jones S."/>
            <person name="Gross S."/>
            <person name="Guigo R."/>
            <person name="Gustafson E.A."/>
            <person name="Haerty W."/>
            <person name="Hahn M.W."/>
            <person name="Halligan D.L."/>
            <person name="Halpern A.L."/>
            <person name="Halter G.M."/>
            <person name="Han M.V."/>
            <person name="Heger A."/>
            <person name="Hillier L."/>
            <person name="Hinrichs A.S."/>
            <person name="Holmes I."/>
            <person name="Hoskins R.A."/>
            <person name="Hubisz M.J."/>
            <person name="Hultmark D."/>
            <person name="Huntley M.A."/>
            <person name="Jaffe D.B."/>
            <person name="Jagadeeshan S."/>
            <person name="Jeck W.R."/>
            <person name="Johnson J."/>
            <person name="Jones C.D."/>
            <person name="Jordan W.C."/>
            <person name="Karpen G.H."/>
            <person name="Kataoka E."/>
            <person name="Keightley P.D."/>
            <person name="Kheradpour P."/>
            <person name="Kirkness E.F."/>
            <person name="Koerich L.B."/>
            <person name="Kristiansen K."/>
            <person name="Kudrna D."/>
            <person name="Kulathinal R.J."/>
            <person name="Kumar S."/>
            <person name="Kwok R."/>
            <person name="Lander E."/>
            <person name="Langley C.H."/>
            <person name="Lapoint R."/>
            <person name="Lazzaro B.P."/>
            <person name="Lee S.J."/>
            <person name="Levesque L."/>
            <person name="Li R."/>
            <person name="Lin C.F."/>
            <person name="Lin M.F."/>
            <person name="Lindblad-Toh K."/>
            <person name="Llopart A."/>
            <person name="Long M."/>
            <person name="Low L."/>
            <person name="Lozovsky E."/>
            <person name="Lu J."/>
            <person name="Luo M."/>
            <person name="Machado C.A."/>
            <person name="Makalowski W."/>
            <person name="Marzo M."/>
            <person name="Matsuda M."/>
            <person name="Matzkin L."/>
            <person name="McAllister B."/>
            <person name="McBride C.S."/>
            <person name="McKernan B."/>
            <person name="McKernan K."/>
            <person name="Mendez-Lago M."/>
            <person name="Minx P."/>
            <person name="Mollenhauer M.U."/>
            <person name="Montooth K."/>
            <person name="Mount S.M."/>
            <person name="Mu X."/>
            <person name="Myers E."/>
            <person name="Negre B."/>
            <person name="Newfeld S."/>
            <person name="Nielsen R."/>
            <person name="Noor M.A."/>
            <person name="O'Grady P."/>
            <person name="Pachter L."/>
            <person name="Papaceit M."/>
            <person name="Parisi M.J."/>
            <person name="Parisi M."/>
            <person name="Parts L."/>
            <person name="Pedersen J.S."/>
            <person name="Pesole G."/>
            <person name="Phillippy A.M."/>
            <person name="Ponting C.P."/>
            <person name="Pop M."/>
            <person name="Porcelli D."/>
            <person name="Powell J.R."/>
            <person name="Prohaska S."/>
            <person name="Pruitt K."/>
            <person name="Puig M."/>
            <person name="Quesneville H."/>
            <person name="Ram K.R."/>
            <person name="Rand D."/>
            <person name="Rasmussen M.D."/>
            <person name="Reed L.K."/>
            <person name="Reenan R."/>
            <person name="Reily A."/>
            <person name="Remington K.A."/>
            <person name="Rieger T.T."/>
            <person name="Ritchie M.G."/>
            <person name="Robin C."/>
            <person name="Rogers Y.H."/>
            <person name="Rohde C."/>
            <person name="Rozas J."/>
            <person name="Rubenfield M.J."/>
            <person name="Ruiz A."/>
            <person name="Russo S."/>
            <person name="Salzberg S.L."/>
            <person name="Sanchez-Gracia A."/>
            <person name="Saranga D.J."/>
            <person name="Sato H."/>
            <person name="Schaeffer S.W."/>
            <person name="Schatz M.C."/>
            <person name="Schlenke T."/>
            <person name="Schwartz R."/>
            <person name="Segarra C."/>
            <person name="Singh R.S."/>
            <person name="Sirot L."/>
            <person name="Sirota M."/>
            <person name="Sisneros N.B."/>
            <person name="Smith C.D."/>
            <person name="Smith T.F."/>
            <person name="Spieth J."/>
            <person name="Stage D.E."/>
            <person name="Stark A."/>
            <person name="Stephan W."/>
            <person name="Strausberg R.L."/>
            <person name="Strempel S."/>
            <person name="Sturgill D."/>
            <person name="Sutton G."/>
            <person name="Sutton G.G."/>
            <person name="Tao W."/>
            <person name="Teichmann S."/>
            <person name="Tobari Y.N."/>
            <person name="Tomimura Y."/>
            <person name="Tsolas J.M."/>
            <person name="Valente V.L."/>
            <person name="Venter E."/>
            <person name="Venter J.C."/>
            <person name="Vicario S."/>
            <person name="Vieira F.G."/>
            <person name="Vilella A.J."/>
            <person name="Villasante A."/>
            <person name="Walenz B."/>
            <person name="Wang J."/>
            <person name="Wasserman M."/>
            <person name="Watts T."/>
            <person name="Wilson D."/>
            <person name="Wilson R.K."/>
            <person name="Wing R.A."/>
            <person name="Wolfner M.F."/>
            <person name="Wong A."/>
            <person name="Wong G.K."/>
            <person name="Wu C.I."/>
            <person name="Wu G."/>
            <person name="Yamamoto D."/>
            <person name="Yang H.P."/>
            <person name="Yang S.P."/>
            <person name="Yorke J.A."/>
            <person name="Yoshida K."/>
            <person name="Zdobnov E."/>
            <person name="Zhang P."/>
            <person name="Zhang Y."/>
            <person name="Zimin A.V."/>
            <person name="Baldwin J."/>
            <person name="Abdouelleil A."/>
            <person name="Abdulkadir J."/>
            <person name="Abebe A."/>
            <person name="Abera B."/>
            <person name="Abreu J."/>
            <person name="Acer S.C."/>
            <person name="Aftuck L."/>
            <person name="Alexander A."/>
            <person name="An P."/>
            <person name="Anderson E."/>
            <person name="Anderson S."/>
            <person name="Arachi H."/>
            <person name="Azer M."/>
            <person name="Bachantsang P."/>
            <person name="Barry A."/>
            <person name="Bayul T."/>
            <person name="Berlin A."/>
            <person name="Bessette D."/>
            <person name="Bloom T."/>
            <person name="Blye J."/>
            <person name="Boguslavskiy L."/>
            <person name="Bonnet C."/>
            <person name="Boukhgalter B."/>
            <person name="Bourzgui I."/>
            <person name="Brown A."/>
            <person name="Cahill P."/>
            <person name="Channer S."/>
            <person name="Cheshatsang Y."/>
            <person name="Chuda L."/>
            <person name="Citroen M."/>
            <person name="Collymore A."/>
            <person name="Cooke P."/>
            <person name="Costello M."/>
            <person name="D'Aco K."/>
            <person name="Daza R."/>
            <person name="De Haan G."/>
            <person name="DeGray S."/>
            <person name="DeMaso C."/>
            <person name="Dhargay N."/>
            <person name="Dooley K."/>
            <person name="Dooley E."/>
            <person name="Doricent M."/>
            <person name="Dorje P."/>
            <person name="Dorjee K."/>
            <person name="Dupes A."/>
            <person name="Elong R."/>
            <person name="Falk J."/>
            <person name="Farina A."/>
            <person name="Faro S."/>
            <person name="Ferguson D."/>
            <person name="Fisher S."/>
            <person name="Foley C.D."/>
            <person name="Franke A."/>
            <person name="Friedrich D."/>
            <person name="Gadbois L."/>
            <person name="Gearin G."/>
            <person name="Gearin C.R."/>
            <person name="Giannoukos G."/>
            <person name="Goode T."/>
            <person name="Graham J."/>
            <person name="Grandbois E."/>
            <person name="Grewal S."/>
            <person name="Gyaltsen K."/>
            <person name="Hafez N."/>
            <person name="Hagos B."/>
            <person name="Hall J."/>
            <person name="Henson C."/>
            <person name="Hollinger A."/>
            <person name="Honan T."/>
            <person name="Huard M.D."/>
            <person name="Hughes L."/>
            <person name="Hurhula B."/>
            <person name="Husby M.E."/>
            <person name="Kamat A."/>
            <person name="Kanga B."/>
            <person name="Kashin S."/>
            <person name="Khazanovich D."/>
            <person name="Kisner P."/>
            <person name="Lance K."/>
            <person name="Lara M."/>
            <person name="Lee W."/>
            <person name="Lennon N."/>
            <person name="Letendre F."/>
            <person name="LeVine R."/>
            <person name="Lipovsky A."/>
            <person name="Liu X."/>
            <person name="Liu J."/>
            <person name="Liu S."/>
            <person name="Lokyitsang T."/>
            <person name="Lokyitsang Y."/>
            <person name="Lubonja R."/>
            <person name="Lui A."/>
            <person name="MacDonald P."/>
            <person name="Magnisalis V."/>
            <person name="Maru K."/>
            <person name="Matthews C."/>
            <person name="McCusker W."/>
            <person name="McDonough S."/>
            <person name="Mehta T."/>
            <person name="Meldrim J."/>
            <person name="Meneus L."/>
            <person name="Mihai O."/>
            <person name="Mihalev A."/>
            <person name="Mihova T."/>
            <person name="Mittelman R."/>
            <person name="Mlenga V."/>
            <person name="Montmayeur A."/>
            <person name="Mulrain L."/>
            <person name="Navidi A."/>
            <person name="Naylor J."/>
            <person name="Negash T."/>
            <person name="Nguyen T."/>
            <person name="Nguyen N."/>
            <person name="Nicol R."/>
            <person name="Norbu C."/>
            <person name="Norbu N."/>
            <person name="Novod N."/>
            <person name="O'Neill B."/>
            <person name="Osman S."/>
            <person name="Markiewicz E."/>
            <person name="Oyono O.L."/>
            <person name="Patti C."/>
            <person name="Phunkhang P."/>
            <person name="Pierre F."/>
            <person name="Priest M."/>
            <person name="Raghuraman S."/>
            <person name="Rege F."/>
            <person name="Reyes R."/>
            <person name="Rise C."/>
            <person name="Rogov P."/>
            <person name="Ross K."/>
            <person name="Ryan E."/>
            <person name="Settipalli S."/>
            <person name="Shea T."/>
            <person name="Sherpa N."/>
            <person name="Shi L."/>
            <person name="Shih D."/>
            <person name="Sparrow T."/>
            <person name="Spaulding J."/>
            <person name="Stalker J."/>
            <person name="Stange-Thomann N."/>
            <person name="Stavropoulos S."/>
            <person name="Stone C."/>
            <person name="Strader C."/>
            <person name="Tesfaye S."/>
            <person name="Thomson T."/>
            <person name="Thoulutsang Y."/>
            <person name="Thoulutsang D."/>
            <person name="Topham K."/>
            <person name="Topping I."/>
            <person name="Tsamla T."/>
            <person name="Vassiliev H."/>
            <person name="Vo A."/>
            <person name="Wangchuk T."/>
            <person name="Wangdi T."/>
            <person name="Weiand M."/>
            <person name="Wilkinson J."/>
            <person name="Wilson A."/>
            <person name="Yadav S."/>
            <person name="Young G."/>
            <person name="Yu Q."/>
            <person name="Zembek L."/>
            <person name="Zhong D."/>
            <person name="Zimmer A."/>
            <person name="Zwirko Z."/>
            <person name="Jaffe D.B."/>
            <person name="Alvarez P."/>
            <person name="Brockman W."/>
            <person name="Butler J."/>
            <person name="Chin C."/>
            <person name="Gnerre S."/>
            <person name="Grabherr M."/>
            <person name="Kleber M."/>
            <person name="Mauceli E."/>
            <person name="MacCallum I."/>
        </authorList>
    </citation>
    <scope>NUCLEOTIDE SEQUENCE [LARGE SCALE GENOMIC DNA]</scope>
    <source>
        <strain evidence="7">Tucson 14024-0371.13</strain>
    </source>
</reference>
<dbReference type="InterPro" id="IPR001841">
    <property type="entry name" value="Znf_RING"/>
</dbReference>
<accession>A0A0P8XIU8</accession>
<dbReference type="PANTHER" id="PTHR46359:SF2">
    <property type="entry name" value="GEO07743P1"/>
    <property type="match status" value="1"/>
</dbReference>
<dbReference type="AlphaFoldDB" id="A0A0P8XIU8"/>
<evidence type="ECO:0000256" key="3">
    <source>
        <dbReference type="ARBA" id="ARBA00022833"/>
    </source>
</evidence>
<protein>
    <submittedName>
        <fullName evidence="6">Uncharacterized protein, isoform B</fullName>
    </submittedName>
</protein>
<dbReference type="GO" id="GO:0000151">
    <property type="term" value="C:ubiquitin ligase complex"/>
    <property type="evidence" value="ECO:0007669"/>
    <property type="project" value="TreeGrafter"/>
</dbReference>
<evidence type="ECO:0000259" key="5">
    <source>
        <dbReference type="PROSITE" id="PS50089"/>
    </source>
</evidence>
<organism evidence="6 7">
    <name type="scientific">Drosophila ananassae</name>
    <name type="common">Fruit fly</name>
    <dbReference type="NCBI Taxonomy" id="7217"/>
    <lineage>
        <taxon>Eukaryota</taxon>
        <taxon>Metazoa</taxon>
        <taxon>Ecdysozoa</taxon>
        <taxon>Arthropoda</taxon>
        <taxon>Hexapoda</taxon>
        <taxon>Insecta</taxon>
        <taxon>Pterygota</taxon>
        <taxon>Neoptera</taxon>
        <taxon>Endopterygota</taxon>
        <taxon>Diptera</taxon>
        <taxon>Brachycera</taxon>
        <taxon>Muscomorpha</taxon>
        <taxon>Ephydroidea</taxon>
        <taxon>Drosophilidae</taxon>
        <taxon>Drosophila</taxon>
        <taxon>Sophophora</taxon>
    </lineage>
</organism>
<dbReference type="OrthoDB" id="9984778at2759"/>
<evidence type="ECO:0000256" key="4">
    <source>
        <dbReference type="PROSITE-ProRule" id="PRU00175"/>
    </source>
</evidence>
<keyword evidence="1" id="KW-0479">Metal-binding</keyword>
<name>A0A0P8XIU8_DROAN</name>
<sequence length="177" mass="19922">MGMVFFAKDILFSWLAFVIYDKKCTWNIMGNCLKMSNSDDISLLRGNDSLNRQTNATQPIYHLDGHDPQIFYPTASVSINNTTSTAHQLYEDGQVKIAKRIGLMQHLPIGTYDGCSKKSRECVICMAELSVGEAVRYLPCMHIYHVNCIDDWLLRSLTCPSCLEPVDGALLISYDTT</sequence>
<dbReference type="FunFam" id="3.30.40.10:FF:000883">
    <property type="entry name" value="Uncharacterized protein, isoform A"/>
    <property type="match status" value="1"/>
</dbReference>
<proteinExistence type="predicted"/>
<dbReference type="InParanoid" id="A0A0P8XIU8"/>
<dbReference type="GO" id="GO:0006511">
    <property type="term" value="P:ubiquitin-dependent protein catabolic process"/>
    <property type="evidence" value="ECO:0007669"/>
    <property type="project" value="TreeGrafter"/>
</dbReference>
<dbReference type="InterPro" id="IPR013083">
    <property type="entry name" value="Znf_RING/FYVE/PHD"/>
</dbReference>
<feature type="domain" description="RING-type" evidence="5">
    <location>
        <begin position="122"/>
        <end position="162"/>
    </location>
</feature>
<gene>
    <name evidence="6" type="primary">Dana\GF21695</name>
    <name evidence="6" type="synonym">dana_GLEANR_5562</name>
    <name evidence="6" type="ORF">GF21695</name>
</gene>
<evidence type="ECO:0000256" key="1">
    <source>
        <dbReference type="ARBA" id="ARBA00022723"/>
    </source>
</evidence>
<dbReference type="InterPro" id="IPR052804">
    <property type="entry name" value="UEC_component"/>
</dbReference>
<dbReference type="SUPFAM" id="SSF57850">
    <property type="entry name" value="RING/U-box"/>
    <property type="match status" value="1"/>
</dbReference>
<keyword evidence="3" id="KW-0862">Zinc</keyword>
<evidence type="ECO:0000313" key="7">
    <source>
        <dbReference type="Proteomes" id="UP000007801"/>
    </source>
</evidence>
<dbReference type="EMBL" id="CH902641">
    <property type="protein sequence ID" value="KPU74710.1"/>
    <property type="molecule type" value="Genomic_DNA"/>
</dbReference>
<dbReference type="Gene3D" id="3.30.40.10">
    <property type="entry name" value="Zinc/RING finger domain, C3HC4 (zinc finger)"/>
    <property type="match status" value="1"/>
</dbReference>
<evidence type="ECO:0000313" key="6">
    <source>
        <dbReference type="EMBL" id="KPU74710.1"/>
    </source>
</evidence>
<dbReference type="InterPro" id="IPR042981">
    <property type="entry name" value="RNF11_RING-H2"/>
</dbReference>
<dbReference type="GO" id="GO:0008270">
    <property type="term" value="F:zinc ion binding"/>
    <property type="evidence" value="ECO:0007669"/>
    <property type="project" value="UniProtKB-KW"/>
</dbReference>
<dbReference type="FunCoup" id="A0A0P8XIU8">
    <property type="interactions" value="151"/>
</dbReference>
<dbReference type="Proteomes" id="UP000007801">
    <property type="component" value="Unassembled WGS sequence"/>
</dbReference>
<dbReference type="GO" id="GO:0061630">
    <property type="term" value="F:ubiquitin protein ligase activity"/>
    <property type="evidence" value="ECO:0007669"/>
    <property type="project" value="TreeGrafter"/>
</dbReference>
<dbReference type="STRING" id="7217.A0A0P8XIU8"/>
<dbReference type="Pfam" id="PF13639">
    <property type="entry name" value="zf-RING_2"/>
    <property type="match status" value="1"/>
</dbReference>
<dbReference type="SMART" id="SM00184">
    <property type="entry name" value="RING"/>
    <property type="match status" value="1"/>
</dbReference>
<keyword evidence="7" id="KW-1185">Reference proteome</keyword>
<evidence type="ECO:0000256" key="2">
    <source>
        <dbReference type="ARBA" id="ARBA00022771"/>
    </source>
</evidence>
<dbReference type="PROSITE" id="PS50089">
    <property type="entry name" value="ZF_RING_2"/>
    <property type="match status" value="1"/>
</dbReference>